<keyword evidence="13" id="KW-0675">Receptor</keyword>
<dbReference type="InterPro" id="IPR011009">
    <property type="entry name" value="Kinase-like_dom_sf"/>
</dbReference>
<keyword evidence="10" id="KW-0067">ATP-binding</keyword>
<dbReference type="Gene3D" id="1.10.510.10">
    <property type="entry name" value="Transferase(Phosphotransferase) domain 1"/>
    <property type="match status" value="1"/>
</dbReference>
<feature type="region of interest" description="Disordered" evidence="14">
    <location>
        <begin position="713"/>
        <end position="755"/>
    </location>
</feature>
<dbReference type="SMART" id="SM00220">
    <property type="entry name" value="S_TKc"/>
    <property type="match status" value="1"/>
</dbReference>
<evidence type="ECO:0000313" key="18">
    <source>
        <dbReference type="Proteomes" id="UP001217089"/>
    </source>
</evidence>
<comment type="similarity">
    <text evidence="2">Belongs to the protein kinase superfamily. TKL Ser/Thr protein kinase family. TGFB receptor subfamily.</text>
</comment>
<evidence type="ECO:0000256" key="1">
    <source>
        <dbReference type="ARBA" id="ARBA00004479"/>
    </source>
</evidence>
<keyword evidence="6 15" id="KW-0812">Transmembrane</keyword>
<keyword evidence="7" id="KW-0732">Signal</keyword>
<evidence type="ECO:0000256" key="4">
    <source>
        <dbReference type="ARBA" id="ARBA00022527"/>
    </source>
</evidence>
<dbReference type="EC" id="2.7.11.30" evidence="3"/>
<keyword evidence="8" id="KW-0547">Nucleotide-binding</keyword>
<evidence type="ECO:0000313" key="17">
    <source>
        <dbReference type="EMBL" id="KAJ8306946.1"/>
    </source>
</evidence>
<reference evidence="17 18" key="1">
    <citation type="submission" date="2022-12" db="EMBL/GenBank/DDBJ databases">
        <title>Chromosome-level genome of Tegillarca granosa.</title>
        <authorList>
            <person name="Kim J."/>
        </authorList>
    </citation>
    <scope>NUCLEOTIDE SEQUENCE [LARGE SCALE GENOMIC DNA]</scope>
    <source>
        <strain evidence="17">Teg-2019</strain>
        <tissue evidence="17">Adductor muscle</tissue>
    </source>
</reference>
<dbReference type="PROSITE" id="PS50011">
    <property type="entry name" value="PROTEIN_KINASE_DOM"/>
    <property type="match status" value="1"/>
</dbReference>
<comment type="caution">
    <text evidence="17">The sequence shown here is derived from an EMBL/GenBank/DDBJ whole genome shotgun (WGS) entry which is preliminary data.</text>
</comment>
<evidence type="ECO:0000256" key="12">
    <source>
        <dbReference type="ARBA" id="ARBA00023136"/>
    </source>
</evidence>
<keyword evidence="11 15" id="KW-1133">Transmembrane helix</keyword>
<evidence type="ECO:0000256" key="8">
    <source>
        <dbReference type="ARBA" id="ARBA00022741"/>
    </source>
</evidence>
<keyword evidence="4" id="KW-0723">Serine/threonine-protein kinase</keyword>
<feature type="transmembrane region" description="Helical" evidence="15">
    <location>
        <begin position="85"/>
        <end position="106"/>
    </location>
</feature>
<evidence type="ECO:0000256" key="11">
    <source>
        <dbReference type="ARBA" id="ARBA00022989"/>
    </source>
</evidence>
<gene>
    <name evidence="17" type="ORF">KUTeg_015030</name>
</gene>
<keyword evidence="5" id="KW-0808">Transferase</keyword>
<dbReference type="InterPro" id="IPR000333">
    <property type="entry name" value="TGFB_receptor"/>
</dbReference>
<feature type="domain" description="Protein kinase" evidence="16">
    <location>
        <begin position="136"/>
        <end position="438"/>
    </location>
</feature>
<dbReference type="Gene3D" id="3.30.200.20">
    <property type="entry name" value="Phosphorylase Kinase, domain 1"/>
    <property type="match status" value="1"/>
</dbReference>
<sequence>MLRIVVSCWSRNSNPEEWTCDTDICYSQKHRKLPSQDPWNYCCCYGNFCNLNMSAVSDSSLYTSENSVTPAPFYLSDGSYKEKTIIISLVSVCSVALITVGIYLLYRLCLSSNKPSPDSLNLVEAPPVVSFDMEDLKIGEQLCRGRYSEVWKGYLNETPVAVKVLHYHYRQHYLNEKYIYTLPFMEHENILKFYGAEERITQDGLTKFMIVLSYVPHGSLQSYLKLNKLDWNTFCKMCLTLARGLIHLHTDIRKGDLFKPTVAHRDINSKNILVNNDLSCVIGDLGFAITTMGSKLIRYGHYENAEQSSLQDVGTLRYMAPELLDGAANLRESETSLKQIDIYSLGLVIWEMAVRCTDLYHGVPVPEYQLPYQKEAGVHPTFEEMTILVSRNKVRPQFPEVWRDYSQVVRALKDTVEDCWDHDAEARLTAMCVEERILDMMSLWEQEIKLKGITPTITTTSNLFEGSSVGGENIRESLIAPVMDTHITVDTRDTVPNPELGNSTAPLILSSPNLYPNGDIVQQTPHPFGGITMSSSTTDTFVPFSPSESEPPQKLSNIALEKNNAGLYQPHQGRNPTFERNTHKSSDEELAISGNRILYGNDKSEDDSVQSVPNRLSEDLFDSFGDNLETSLVQNDILNQHRNPPIPYVQNQVHDQPSGVVRPKMANIQGVTNLVQNRTANQKETKPSKYKFGLFKKPIDISRIGLFAKRHFKSGSSTKKHSENSNSTNVQTTNGINSNTGFTNLGQGHKNDNVNRPVSTEVRVQNGTAFVQPANPQHGNASTSLNDTSNFITHSSKYPENKLGVAEIGIARLEMLPKRTIVKIRKGPYSKSTSDLSPEKVSGRHCWSETGFGDKNCKLRRPNSLSLKGHNYHLDPRNQSDDRHNIMTFSKNADKNMSRSNSREKIKRRVKTPLSLKHGRFSLYDDRLMTQFVIENPDLIGEPQVRAKSSESVNGIDVKDNNCNLYKPTNHYIM</sequence>
<dbReference type="Pfam" id="PF07714">
    <property type="entry name" value="PK_Tyr_Ser-Thr"/>
    <property type="match status" value="1"/>
</dbReference>
<dbReference type="InterPro" id="IPR001245">
    <property type="entry name" value="Ser-Thr/Tyr_kinase_cat_dom"/>
</dbReference>
<evidence type="ECO:0000256" key="2">
    <source>
        <dbReference type="ARBA" id="ARBA00009605"/>
    </source>
</evidence>
<evidence type="ECO:0000256" key="10">
    <source>
        <dbReference type="ARBA" id="ARBA00022840"/>
    </source>
</evidence>
<organism evidence="17 18">
    <name type="scientific">Tegillarca granosa</name>
    <name type="common">Malaysian cockle</name>
    <name type="synonym">Anadara granosa</name>
    <dbReference type="NCBI Taxonomy" id="220873"/>
    <lineage>
        <taxon>Eukaryota</taxon>
        <taxon>Metazoa</taxon>
        <taxon>Spiralia</taxon>
        <taxon>Lophotrochozoa</taxon>
        <taxon>Mollusca</taxon>
        <taxon>Bivalvia</taxon>
        <taxon>Autobranchia</taxon>
        <taxon>Pteriomorphia</taxon>
        <taxon>Arcoida</taxon>
        <taxon>Arcoidea</taxon>
        <taxon>Arcidae</taxon>
        <taxon>Tegillarca</taxon>
    </lineage>
</organism>
<dbReference type="InterPro" id="IPR000719">
    <property type="entry name" value="Prot_kinase_dom"/>
</dbReference>
<evidence type="ECO:0000259" key="16">
    <source>
        <dbReference type="PROSITE" id="PS50011"/>
    </source>
</evidence>
<proteinExistence type="inferred from homology"/>
<accession>A0ABQ9ERE6</accession>
<dbReference type="EMBL" id="JARBDR010000793">
    <property type="protein sequence ID" value="KAJ8306946.1"/>
    <property type="molecule type" value="Genomic_DNA"/>
</dbReference>
<dbReference type="PANTHER" id="PTHR23255">
    <property type="entry name" value="TRANSFORMING GROWTH FACTOR-BETA RECEPTOR TYPE I AND II"/>
    <property type="match status" value="1"/>
</dbReference>
<keyword evidence="18" id="KW-1185">Reference proteome</keyword>
<evidence type="ECO:0000256" key="13">
    <source>
        <dbReference type="ARBA" id="ARBA00023170"/>
    </source>
</evidence>
<evidence type="ECO:0000256" key="6">
    <source>
        <dbReference type="ARBA" id="ARBA00022692"/>
    </source>
</evidence>
<evidence type="ECO:0000256" key="3">
    <source>
        <dbReference type="ARBA" id="ARBA00012401"/>
    </source>
</evidence>
<keyword evidence="9" id="KW-0418">Kinase</keyword>
<dbReference type="PANTHER" id="PTHR23255:SF100">
    <property type="entry name" value="RECEPTOR PROTEIN SERINE_THREONINE KINASE"/>
    <property type="match status" value="1"/>
</dbReference>
<protein>
    <recommendedName>
        <fullName evidence="3">receptor protein serine/threonine kinase</fullName>
        <ecNumber evidence="3">2.7.11.30</ecNumber>
    </recommendedName>
</protein>
<evidence type="ECO:0000256" key="5">
    <source>
        <dbReference type="ARBA" id="ARBA00022679"/>
    </source>
</evidence>
<evidence type="ECO:0000256" key="9">
    <source>
        <dbReference type="ARBA" id="ARBA00022777"/>
    </source>
</evidence>
<evidence type="ECO:0000256" key="7">
    <source>
        <dbReference type="ARBA" id="ARBA00022729"/>
    </source>
</evidence>
<name>A0ABQ9ERE6_TEGGR</name>
<evidence type="ECO:0000256" key="14">
    <source>
        <dbReference type="SAM" id="MobiDB-lite"/>
    </source>
</evidence>
<dbReference type="SUPFAM" id="SSF56112">
    <property type="entry name" value="Protein kinase-like (PK-like)"/>
    <property type="match status" value="1"/>
</dbReference>
<dbReference type="Proteomes" id="UP001217089">
    <property type="component" value="Unassembled WGS sequence"/>
</dbReference>
<keyword evidence="12 15" id="KW-0472">Membrane</keyword>
<feature type="region of interest" description="Disordered" evidence="14">
    <location>
        <begin position="567"/>
        <end position="589"/>
    </location>
</feature>
<dbReference type="CDD" id="cd14054">
    <property type="entry name" value="STKc_BMPR2_AMHR2"/>
    <property type="match status" value="1"/>
</dbReference>
<comment type="subcellular location">
    <subcellularLocation>
        <location evidence="1">Membrane</location>
        <topology evidence="1">Single-pass type I membrane protein</topology>
    </subcellularLocation>
</comment>
<evidence type="ECO:0000256" key="15">
    <source>
        <dbReference type="SAM" id="Phobius"/>
    </source>
</evidence>
<feature type="compositionally biased region" description="Polar residues" evidence="14">
    <location>
        <begin position="724"/>
        <end position="746"/>
    </location>
</feature>